<dbReference type="SUPFAM" id="SSF48264">
    <property type="entry name" value="Cytochrome P450"/>
    <property type="match status" value="1"/>
</dbReference>
<dbReference type="Pfam" id="PF00067">
    <property type="entry name" value="p450"/>
    <property type="match status" value="1"/>
</dbReference>
<keyword evidence="5" id="KW-0560">Oxidoreductase</keyword>
<keyword evidence="3" id="KW-0472">Membrane</keyword>
<sequence length="156" mass="17770">DESDIDSLEYLQAVVKETFRLHPPAPLLLSHRAETDTEIGGYTVPKGATVMVNIWAIGRDSKVWFEPDKFIPERFLQKEVDFRGRDFELIPFGSGRRICPGLPLAVRMVHLMLASLLHRFEWRLLPEVERNGVNMEEKFGIVMTLATPLQAIATPI</sequence>
<dbReference type="PANTHER" id="PTHR47950:SF46">
    <property type="entry name" value="OS03G0248200 PROTEIN"/>
    <property type="match status" value="1"/>
</dbReference>
<keyword evidence="4 5" id="KW-0408">Iron</keyword>
<protein>
    <submittedName>
        <fullName evidence="6">Os03g0248300 protein</fullName>
    </submittedName>
</protein>
<organism evidence="6 7">
    <name type="scientific">Oryza sativa subsp. japonica</name>
    <name type="common">Rice</name>
    <dbReference type="NCBI Taxonomy" id="39947"/>
    <lineage>
        <taxon>Eukaryota</taxon>
        <taxon>Viridiplantae</taxon>
        <taxon>Streptophyta</taxon>
        <taxon>Embryophyta</taxon>
        <taxon>Tracheophyta</taxon>
        <taxon>Spermatophyta</taxon>
        <taxon>Magnoliopsida</taxon>
        <taxon>Liliopsida</taxon>
        <taxon>Poales</taxon>
        <taxon>Poaceae</taxon>
        <taxon>BOP clade</taxon>
        <taxon>Oryzoideae</taxon>
        <taxon>Oryzeae</taxon>
        <taxon>Oryzinae</taxon>
        <taxon>Oryza</taxon>
        <taxon>Oryza sativa</taxon>
    </lineage>
</organism>
<evidence type="ECO:0000256" key="4">
    <source>
        <dbReference type="PIRSR" id="PIRSR602401-1"/>
    </source>
</evidence>
<keyword evidence="4 5" id="KW-0349">Heme</keyword>
<evidence type="ECO:0000256" key="2">
    <source>
        <dbReference type="ARBA" id="ARBA00022692"/>
    </source>
</evidence>
<evidence type="ECO:0000256" key="3">
    <source>
        <dbReference type="ARBA" id="ARBA00022989"/>
    </source>
</evidence>
<dbReference type="AlphaFoldDB" id="A0A0P0VVJ4"/>
<dbReference type="InterPro" id="IPR036396">
    <property type="entry name" value="Cyt_P450_sf"/>
</dbReference>
<reference evidence="6 7" key="1">
    <citation type="journal article" date="2005" name="Nature">
        <title>The map-based sequence of the rice genome.</title>
        <authorList>
            <consortium name="International rice genome sequencing project (IRGSP)"/>
            <person name="Matsumoto T."/>
            <person name="Wu J."/>
            <person name="Kanamori H."/>
            <person name="Katayose Y."/>
            <person name="Fujisawa M."/>
            <person name="Namiki N."/>
            <person name="Mizuno H."/>
            <person name="Yamamoto K."/>
            <person name="Antonio B.A."/>
            <person name="Baba T."/>
            <person name="Sakata K."/>
            <person name="Nagamura Y."/>
            <person name="Aoki H."/>
            <person name="Arikawa K."/>
            <person name="Arita K."/>
            <person name="Bito T."/>
            <person name="Chiden Y."/>
            <person name="Fujitsuka N."/>
            <person name="Fukunaka R."/>
            <person name="Hamada M."/>
            <person name="Harada C."/>
            <person name="Hayashi A."/>
            <person name="Hijishita S."/>
            <person name="Honda M."/>
            <person name="Hosokawa S."/>
            <person name="Ichikawa Y."/>
            <person name="Idonuma A."/>
            <person name="Iijima M."/>
            <person name="Ikeda M."/>
            <person name="Ikeno M."/>
            <person name="Ito K."/>
            <person name="Ito S."/>
            <person name="Ito T."/>
            <person name="Ito Y."/>
            <person name="Ito Y."/>
            <person name="Iwabuchi A."/>
            <person name="Kamiya K."/>
            <person name="Karasawa W."/>
            <person name="Kurita K."/>
            <person name="Katagiri S."/>
            <person name="Kikuta A."/>
            <person name="Kobayashi H."/>
            <person name="Kobayashi N."/>
            <person name="Machita K."/>
            <person name="Maehara T."/>
            <person name="Masukawa M."/>
            <person name="Mizubayashi T."/>
            <person name="Mukai Y."/>
            <person name="Nagasaki H."/>
            <person name="Nagata Y."/>
            <person name="Naito S."/>
            <person name="Nakashima M."/>
            <person name="Nakama Y."/>
            <person name="Nakamichi Y."/>
            <person name="Nakamura M."/>
            <person name="Meguro A."/>
            <person name="Negishi M."/>
            <person name="Ohta I."/>
            <person name="Ohta T."/>
            <person name="Okamoto M."/>
            <person name="Ono N."/>
            <person name="Saji S."/>
            <person name="Sakaguchi M."/>
            <person name="Sakai K."/>
            <person name="Shibata M."/>
            <person name="Shimokawa T."/>
            <person name="Song J."/>
            <person name="Takazaki Y."/>
            <person name="Terasawa K."/>
            <person name="Tsugane M."/>
            <person name="Tsuji K."/>
            <person name="Ueda S."/>
            <person name="Waki K."/>
            <person name="Yamagata H."/>
            <person name="Yamamoto M."/>
            <person name="Yamamoto S."/>
            <person name="Yamane H."/>
            <person name="Yoshiki S."/>
            <person name="Yoshihara R."/>
            <person name="Yukawa K."/>
            <person name="Zhong H."/>
            <person name="Yano M."/>
            <person name="Yuan Q."/>
            <person name="Ouyang S."/>
            <person name="Liu J."/>
            <person name="Jones K.M."/>
            <person name="Gansberger K."/>
            <person name="Moffat K."/>
            <person name="Hill J."/>
            <person name="Bera J."/>
            <person name="Fadrosh D."/>
            <person name="Jin S."/>
            <person name="Johri S."/>
            <person name="Kim M."/>
            <person name="Overton L."/>
            <person name="Reardon M."/>
            <person name="Tsitrin T."/>
            <person name="Vuong H."/>
            <person name="Weaver B."/>
            <person name="Ciecko A."/>
            <person name="Tallon L."/>
            <person name="Jackson J."/>
            <person name="Pai G."/>
            <person name="Aken S.V."/>
            <person name="Utterback T."/>
            <person name="Reidmuller S."/>
            <person name="Feldblyum T."/>
            <person name="Hsiao J."/>
            <person name="Zismann V."/>
            <person name="Iobst S."/>
            <person name="de Vazeille A.R."/>
            <person name="Buell C.R."/>
            <person name="Ying K."/>
            <person name="Li Y."/>
            <person name="Lu T."/>
            <person name="Huang Y."/>
            <person name="Zhao Q."/>
            <person name="Feng Q."/>
            <person name="Zhang L."/>
            <person name="Zhu J."/>
            <person name="Weng Q."/>
            <person name="Mu J."/>
            <person name="Lu Y."/>
            <person name="Fan D."/>
            <person name="Liu Y."/>
            <person name="Guan J."/>
            <person name="Zhang Y."/>
            <person name="Yu S."/>
            <person name="Liu X."/>
            <person name="Zhang Y."/>
            <person name="Hong G."/>
            <person name="Han B."/>
            <person name="Choisne N."/>
            <person name="Demange N."/>
            <person name="Orjeda G."/>
            <person name="Samain S."/>
            <person name="Cattolico L."/>
            <person name="Pelletier E."/>
            <person name="Couloux A."/>
            <person name="Segurens B."/>
            <person name="Wincker P."/>
            <person name="D'Hont A."/>
            <person name="Scarpelli C."/>
            <person name="Weissenbach J."/>
            <person name="Salanoubat M."/>
            <person name="Quetier F."/>
            <person name="Yu Y."/>
            <person name="Kim H.R."/>
            <person name="Rambo T."/>
            <person name="Currie J."/>
            <person name="Collura K."/>
            <person name="Luo M."/>
            <person name="Yang T."/>
            <person name="Ammiraju J.S.S."/>
            <person name="Engler F."/>
            <person name="Soderlund C."/>
            <person name="Wing R.A."/>
            <person name="Palmer L.E."/>
            <person name="de la Bastide M."/>
            <person name="Spiegel L."/>
            <person name="Nascimento L."/>
            <person name="Zutavern T."/>
            <person name="O'Shaughnessy A."/>
            <person name="Dike S."/>
            <person name="Dedhia N."/>
            <person name="Preston R."/>
            <person name="Balija V."/>
            <person name="McCombie W.R."/>
            <person name="Chow T."/>
            <person name="Chen H."/>
            <person name="Chung M."/>
            <person name="Chen C."/>
            <person name="Shaw J."/>
            <person name="Wu H."/>
            <person name="Hsiao K."/>
            <person name="Chao Y."/>
            <person name="Chu M."/>
            <person name="Cheng C."/>
            <person name="Hour A."/>
            <person name="Lee P."/>
            <person name="Lin S."/>
            <person name="Lin Y."/>
            <person name="Liou J."/>
            <person name="Liu S."/>
            <person name="Hsing Y."/>
            <person name="Raghuvanshi S."/>
            <person name="Mohanty A."/>
            <person name="Bharti A.K."/>
            <person name="Gaur A."/>
            <person name="Gupta V."/>
            <person name="Kumar D."/>
            <person name="Ravi V."/>
            <person name="Vij S."/>
            <person name="Kapur A."/>
            <person name="Khurana P."/>
            <person name="Khurana P."/>
            <person name="Khurana J.P."/>
            <person name="Tyagi A.K."/>
            <person name="Gaikwad K."/>
            <person name="Singh A."/>
            <person name="Dalal V."/>
            <person name="Srivastava S."/>
            <person name="Dixit A."/>
            <person name="Pal A.K."/>
            <person name="Ghazi I.A."/>
            <person name="Yadav M."/>
            <person name="Pandit A."/>
            <person name="Bhargava A."/>
            <person name="Sureshbabu K."/>
            <person name="Batra K."/>
            <person name="Sharma T.R."/>
            <person name="Mohapatra T."/>
            <person name="Singh N.K."/>
            <person name="Messing J."/>
            <person name="Nelson A.B."/>
            <person name="Fuks G."/>
            <person name="Kavchok S."/>
            <person name="Keizer G."/>
            <person name="Linton E."/>
            <person name="Llaca V."/>
            <person name="Song R."/>
            <person name="Tanyolac B."/>
            <person name="Young S."/>
            <person name="Ho-Il K."/>
            <person name="Hahn J.H."/>
            <person name="Sangsakoo G."/>
            <person name="Vanavichit A."/>
            <person name="de Mattos Luiz.A.T."/>
            <person name="Zimmer P.D."/>
            <person name="Malone G."/>
            <person name="Dellagostin O."/>
            <person name="de Oliveira A.C."/>
            <person name="Bevan M."/>
            <person name="Bancroft I."/>
            <person name="Minx P."/>
            <person name="Cordum H."/>
            <person name="Wilson R."/>
            <person name="Cheng Z."/>
            <person name="Jin W."/>
            <person name="Jiang J."/>
            <person name="Leong S.A."/>
            <person name="Iwama H."/>
            <person name="Gojobori T."/>
            <person name="Itoh T."/>
            <person name="Niimura Y."/>
            <person name="Fujii Y."/>
            <person name="Habara T."/>
            <person name="Sakai H."/>
            <person name="Sato Y."/>
            <person name="Wilson G."/>
            <person name="Kumar K."/>
            <person name="McCouch S."/>
            <person name="Juretic N."/>
            <person name="Hoen D."/>
            <person name="Wright S."/>
            <person name="Bruskiewich R."/>
            <person name="Bureau T."/>
            <person name="Miyao A."/>
            <person name="Hirochika H."/>
            <person name="Nishikawa T."/>
            <person name="Kadowaki K."/>
            <person name="Sugiura M."/>
            <person name="Burr B."/>
            <person name="Sasaki T."/>
        </authorList>
    </citation>
    <scope>NUCLEOTIDE SEQUENCE [LARGE SCALE GENOMIC DNA]</scope>
    <source>
        <strain evidence="7">cv. Nipponbare</strain>
    </source>
</reference>
<dbReference type="InterPro" id="IPR002401">
    <property type="entry name" value="Cyt_P450_E_grp-I"/>
</dbReference>
<proteinExistence type="inferred from homology"/>
<dbReference type="PROSITE" id="PS00086">
    <property type="entry name" value="CYTOCHROME_P450"/>
    <property type="match status" value="1"/>
</dbReference>
<reference evidence="7" key="2">
    <citation type="journal article" date="2008" name="Nucleic Acids Res.">
        <title>The rice annotation project database (RAP-DB): 2008 update.</title>
        <authorList>
            <consortium name="The rice annotation project (RAP)"/>
        </authorList>
    </citation>
    <scope>GENOME REANNOTATION</scope>
    <source>
        <strain evidence="7">cv. Nipponbare</strain>
    </source>
</reference>
<keyword evidence="5" id="KW-0503">Monooxygenase</keyword>
<dbReference type="PRINTS" id="PR00385">
    <property type="entry name" value="P450"/>
</dbReference>
<dbReference type="OMA" id="ITANDFH"/>
<keyword evidence="2" id="KW-0812">Transmembrane</keyword>
<dbReference type="SMR" id="A0A0P0VVJ4"/>
<feature type="non-terminal residue" evidence="6">
    <location>
        <position position="1"/>
    </location>
</feature>
<dbReference type="Gramene" id="Os03t0248300-01">
    <property type="protein sequence ID" value="Os03t0248300-01"/>
    <property type="gene ID" value="Os03g0248300"/>
</dbReference>
<dbReference type="GO" id="GO:0016705">
    <property type="term" value="F:oxidoreductase activity, acting on paired donors, with incorporation or reduction of molecular oxygen"/>
    <property type="evidence" value="ECO:0007669"/>
    <property type="project" value="InterPro"/>
</dbReference>
<dbReference type="Proteomes" id="UP000000763">
    <property type="component" value="Chromosome 3"/>
</dbReference>
<dbReference type="EMBL" id="AP008209">
    <property type="protein sequence ID" value="BAF11469.1"/>
    <property type="molecule type" value="Genomic_DNA"/>
</dbReference>
<evidence type="ECO:0000313" key="7">
    <source>
        <dbReference type="Proteomes" id="UP000000763"/>
    </source>
</evidence>
<comment type="similarity">
    <text evidence="1 5">Belongs to the cytochrome P450 family.</text>
</comment>
<dbReference type="FunFam" id="1.10.630.10:FF:000256">
    <property type="entry name" value="Os03g0249600 protein"/>
    <property type="match status" value="1"/>
</dbReference>
<dbReference type="Gene3D" id="1.10.630.10">
    <property type="entry name" value="Cytochrome P450"/>
    <property type="match status" value="1"/>
</dbReference>
<dbReference type="PANTHER" id="PTHR47950">
    <property type="entry name" value="CYTOCHROME P450, FAMILY 76, SUBFAMILY C, POLYPEPTIDE 5-RELATED"/>
    <property type="match status" value="1"/>
</dbReference>
<evidence type="ECO:0000313" key="6">
    <source>
        <dbReference type="EMBL" id="BAF11469.1"/>
    </source>
</evidence>
<dbReference type="GO" id="GO:0020037">
    <property type="term" value="F:heme binding"/>
    <property type="evidence" value="ECO:0007669"/>
    <property type="project" value="InterPro"/>
</dbReference>
<comment type="cofactor">
    <cofactor evidence="4">
        <name>heme</name>
        <dbReference type="ChEBI" id="CHEBI:30413"/>
    </cofactor>
</comment>
<evidence type="ECO:0000256" key="1">
    <source>
        <dbReference type="ARBA" id="ARBA00010617"/>
    </source>
</evidence>
<feature type="binding site" description="axial binding residue" evidence="4">
    <location>
        <position position="99"/>
    </location>
    <ligand>
        <name>heme</name>
        <dbReference type="ChEBI" id="CHEBI:30413"/>
    </ligand>
    <ligandPart>
        <name>Fe</name>
        <dbReference type="ChEBI" id="CHEBI:18248"/>
    </ligandPart>
</feature>
<accession>A0A0P0VVJ4</accession>
<dbReference type="PRINTS" id="PR00463">
    <property type="entry name" value="EP450I"/>
</dbReference>
<dbReference type="KEGG" id="dosa:Os03g0248300"/>
<dbReference type="InterPro" id="IPR017972">
    <property type="entry name" value="Cyt_P450_CS"/>
</dbReference>
<dbReference type="InterPro" id="IPR001128">
    <property type="entry name" value="Cyt_P450"/>
</dbReference>
<dbReference type="GO" id="GO:0004497">
    <property type="term" value="F:monooxygenase activity"/>
    <property type="evidence" value="ECO:0007669"/>
    <property type="project" value="UniProtKB-KW"/>
</dbReference>
<dbReference type="GO" id="GO:0005506">
    <property type="term" value="F:iron ion binding"/>
    <property type="evidence" value="ECO:0007669"/>
    <property type="project" value="InterPro"/>
</dbReference>
<evidence type="ECO:0000256" key="5">
    <source>
        <dbReference type="RuleBase" id="RU000461"/>
    </source>
</evidence>
<gene>
    <name evidence="6" type="ordered locus">Os03g0248300</name>
</gene>
<keyword evidence="3" id="KW-1133">Transmembrane helix</keyword>
<keyword evidence="4 5" id="KW-0479">Metal-binding</keyword>
<name>A0A0P0VVJ4_ORYSJ</name>